<dbReference type="InterPro" id="IPR006264">
    <property type="entry name" value="EPSP_synthase"/>
</dbReference>
<accession>A0A1T3P7I6</accession>
<dbReference type="EMBL" id="MWQN01000001">
    <property type="protein sequence ID" value="OPC84931.1"/>
    <property type="molecule type" value="Genomic_DNA"/>
</dbReference>
<feature type="binding site" evidence="8">
    <location>
        <position position="25"/>
    </location>
    <ligand>
        <name>3-phosphoshikimate</name>
        <dbReference type="ChEBI" id="CHEBI:145989"/>
    </ligand>
</feature>
<dbReference type="GO" id="GO:0009073">
    <property type="term" value="P:aromatic amino acid family biosynthetic process"/>
    <property type="evidence" value="ECO:0007669"/>
    <property type="project" value="UniProtKB-KW"/>
</dbReference>
<keyword evidence="5 8" id="KW-0808">Transferase</keyword>
<evidence type="ECO:0000259" key="9">
    <source>
        <dbReference type="Pfam" id="PF00275"/>
    </source>
</evidence>
<dbReference type="PROSITE" id="PS00885">
    <property type="entry name" value="EPSP_SYNTHASE_2"/>
    <property type="match status" value="1"/>
</dbReference>
<dbReference type="HAMAP" id="MF_00210">
    <property type="entry name" value="EPSP_synth"/>
    <property type="match status" value="1"/>
</dbReference>
<dbReference type="PROSITE" id="PS00104">
    <property type="entry name" value="EPSP_SYNTHASE_1"/>
    <property type="match status" value="1"/>
</dbReference>
<dbReference type="GO" id="GO:0003866">
    <property type="term" value="F:3-phosphoshikimate 1-carboxyvinyltransferase activity"/>
    <property type="evidence" value="ECO:0007669"/>
    <property type="project" value="UniProtKB-UniRule"/>
</dbReference>
<keyword evidence="6 8" id="KW-0057">Aromatic amino acid biosynthesis</keyword>
<feature type="binding site" evidence="8">
    <location>
        <position position="24"/>
    </location>
    <ligand>
        <name>3-phosphoshikimate</name>
        <dbReference type="ChEBI" id="CHEBI:145989"/>
    </ligand>
</feature>
<proteinExistence type="inferred from homology"/>
<dbReference type="Proteomes" id="UP000190037">
    <property type="component" value="Unassembled WGS sequence"/>
</dbReference>
<dbReference type="FunFam" id="3.65.10.10:FF:000010">
    <property type="entry name" value="3-phosphoshikimate 1-carboxyvinyltransferase"/>
    <property type="match status" value="1"/>
</dbReference>
<dbReference type="Pfam" id="PF00275">
    <property type="entry name" value="EPSP_synthase"/>
    <property type="match status" value="1"/>
</dbReference>
<dbReference type="AlphaFoldDB" id="A0A1T3P7I6"/>
<evidence type="ECO:0000256" key="5">
    <source>
        <dbReference type="ARBA" id="ARBA00022679"/>
    </source>
</evidence>
<comment type="caution">
    <text evidence="10">The sequence shown here is derived from an EMBL/GenBank/DDBJ whole genome shotgun (WGS) entry which is preliminary data.</text>
</comment>
<dbReference type="SUPFAM" id="SSF55205">
    <property type="entry name" value="EPT/RTPC-like"/>
    <property type="match status" value="1"/>
</dbReference>
<feature type="domain" description="Enolpyruvate transferase" evidence="9">
    <location>
        <begin position="11"/>
        <end position="413"/>
    </location>
</feature>
<comment type="subcellular location">
    <subcellularLocation>
        <location evidence="8">Cytoplasm</location>
    </subcellularLocation>
</comment>
<dbReference type="eggNOG" id="COG0128">
    <property type="taxonomic scope" value="Bacteria"/>
</dbReference>
<dbReference type="PANTHER" id="PTHR21090">
    <property type="entry name" value="AROM/DEHYDROQUINATE SYNTHASE"/>
    <property type="match status" value="1"/>
</dbReference>
<evidence type="ECO:0000256" key="2">
    <source>
        <dbReference type="ARBA" id="ARBA00009948"/>
    </source>
</evidence>
<evidence type="ECO:0000256" key="6">
    <source>
        <dbReference type="ARBA" id="ARBA00023141"/>
    </source>
</evidence>
<feature type="binding site" evidence="8">
    <location>
        <position position="168"/>
    </location>
    <ligand>
        <name>phosphoenolpyruvate</name>
        <dbReference type="ChEBI" id="CHEBI:58702"/>
    </ligand>
</feature>
<comment type="catalytic activity">
    <reaction evidence="7">
        <text>3-phosphoshikimate + phosphoenolpyruvate = 5-O-(1-carboxyvinyl)-3-phosphoshikimate + phosphate</text>
        <dbReference type="Rhea" id="RHEA:21256"/>
        <dbReference type="ChEBI" id="CHEBI:43474"/>
        <dbReference type="ChEBI" id="CHEBI:57701"/>
        <dbReference type="ChEBI" id="CHEBI:58702"/>
        <dbReference type="ChEBI" id="CHEBI:145989"/>
        <dbReference type="EC" id="2.5.1.19"/>
    </reaction>
    <physiologicalReaction direction="left-to-right" evidence="7">
        <dbReference type="Rhea" id="RHEA:21257"/>
    </physiologicalReaction>
</comment>
<evidence type="ECO:0000313" key="10">
    <source>
        <dbReference type="EMBL" id="OPC84931.1"/>
    </source>
</evidence>
<dbReference type="OrthoDB" id="9809920at2"/>
<dbReference type="CDD" id="cd01556">
    <property type="entry name" value="EPSP_synthase"/>
    <property type="match status" value="1"/>
</dbReference>
<dbReference type="UniPathway" id="UPA00053">
    <property type="reaction ID" value="UER00089"/>
</dbReference>
<keyword evidence="11" id="KW-1185">Reference proteome</keyword>
<evidence type="ECO:0000256" key="4">
    <source>
        <dbReference type="ARBA" id="ARBA00022605"/>
    </source>
</evidence>
<dbReference type="InterPro" id="IPR001986">
    <property type="entry name" value="Enolpyruvate_Tfrase_dom"/>
</dbReference>
<feature type="binding site" evidence="8">
    <location>
        <position position="167"/>
    </location>
    <ligand>
        <name>3-phosphoshikimate</name>
        <dbReference type="ChEBI" id="CHEBI:145989"/>
    </ligand>
</feature>
<dbReference type="GO" id="GO:0008652">
    <property type="term" value="P:amino acid biosynthetic process"/>
    <property type="evidence" value="ECO:0007669"/>
    <property type="project" value="UniProtKB-KW"/>
</dbReference>
<feature type="binding site" evidence="8">
    <location>
        <position position="195"/>
    </location>
    <ligand>
        <name>3-phosphoshikimate</name>
        <dbReference type="ChEBI" id="CHEBI:145989"/>
    </ligand>
</feature>
<feature type="binding site" evidence="8">
    <location>
        <position position="382"/>
    </location>
    <ligand>
        <name>phosphoenolpyruvate</name>
        <dbReference type="ChEBI" id="CHEBI:58702"/>
    </ligand>
</feature>
<protein>
    <recommendedName>
        <fullName evidence="8">3-phosphoshikimate 1-carboxyvinyltransferase</fullName>
        <ecNumber evidence="8">2.5.1.19</ecNumber>
    </recommendedName>
    <alternativeName>
        <fullName evidence="8">5-enolpyruvylshikimate-3-phosphate synthase</fullName>
        <shortName evidence="8">EPSP synthase</shortName>
        <shortName evidence="8">EPSPS</shortName>
    </alternativeName>
</protein>
<evidence type="ECO:0000256" key="1">
    <source>
        <dbReference type="ARBA" id="ARBA00004811"/>
    </source>
</evidence>
<feature type="binding site" evidence="8">
    <location>
        <position position="337"/>
    </location>
    <ligand>
        <name>3-phosphoshikimate</name>
        <dbReference type="ChEBI" id="CHEBI:145989"/>
    </ligand>
</feature>
<feature type="active site" description="Proton acceptor" evidence="8">
    <location>
        <position position="310"/>
    </location>
</feature>
<evidence type="ECO:0000256" key="7">
    <source>
        <dbReference type="ARBA" id="ARBA00044633"/>
    </source>
</evidence>
<comment type="caution">
    <text evidence="8">Lacks conserved residue(s) required for the propagation of feature annotation.</text>
</comment>
<feature type="binding site" evidence="8">
    <location>
        <position position="166"/>
    </location>
    <ligand>
        <name>3-phosphoshikimate</name>
        <dbReference type="ChEBI" id="CHEBI:145989"/>
    </ligand>
</feature>
<dbReference type="GO" id="GO:0009423">
    <property type="term" value="P:chorismate biosynthetic process"/>
    <property type="evidence" value="ECO:0007669"/>
    <property type="project" value="UniProtKB-UniRule"/>
</dbReference>
<feature type="binding site" evidence="8">
    <location>
        <position position="120"/>
    </location>
    <ligand>
        <name>phosphoenolpyruvate</name>
        <dbReference type="ChEBI" id="CHEBI:58702"/>
    </ligand>
</feature>
<evidence type="ECO:0000256" key="3">
    <source>
        <dbReference type="ARBA" id="ARBA00022490"/>
    </source>
</evidence>
<feature type="binding site" evidence="8">
    <location>
        <position position="341"/>
    </location>
    <ligand>
        <name>phosphoenolpyruvate</name>
        <dbReference type="ChEBI" id="CHEBI:58702"/>
    </ligand>
</feature>
<feature type="binding site" evidence="8">
    <location>
        <position position="407"/>
    </location>
    <ligand>
        <name>phosphoenolpyruvate</name>
        <dbReference type="ChEBI" id="CHEBI:58702"/>
    </ligand>
</feature>
<keyword evidence="3 8" id="KW-0963">Cytoplasm</keyword>
<dbReference type="GO" id="GO:0005737">
    <property type="term" value="C:cytoplasm"/>
    <property type="evidence" value="ECO:0007669"/>
    <property type="project" value="UniProtKB-SubCell"/>
</dbReference>
<comment type="function">
    <text evidence="8">Catalyzes the transfer of the enolpyruvyl moiety of phosphoenolpyruvate (PEP) to the 5-hydroxyl of shikimate-3-phosphate (S3P) to produce enolpyruvyl shikimate-3-phosphate and inorganic phosphate.</text>
</comment>
<dbReference type="EC" id="2.5.1.19" evidence="8"/>
<feature type="binding site" evidence="8">
    <location>
        <position position="24"/>
    </location>
    <ligand>
        <name>phosphoenolpyruvate</name>
        <dbReference type="ChEBI" id="CHEBI:58702"/>
    </ligand>
</feature>
<comment type="pathway">
    <text evidence="1 8">Metabolic intermediate biosynthesis; chorismate biosynthesis; chorismate from D-erythrose 4-phosphate and phosphoenolpyruvate: step 6/7.</text>
</comment>
<name>A0A1T3P7I6_9ACTN</name>
<dbReference type="Gene3D" id="3.65.10.10">
    <property type="entry name" value="Enolpyruvate transferase domain"/>
    <property type="match status" value="2"/>
</dbReference>
<feature type="binding site" evidence="8">
    <location>
        <position position="168"/>
    </location>
    <ligand>
        <name>3-phosphoshikimate</name>
        <dbReference type="ChEBI" id="CHEBI:145989"/>
    </ligand>
</feature>
<organism evidence="10 11">
    <name type="scientific">Embleya scabrispora</name>
    <dbReference type="NCBI Taxonomy" id="159449"/>
    <lineage>
        <taxon>Bacteria</taxon>
        <taxon>Bacillati</taxon>
        <taxon>Actinomycetota</taxon>
        <taxon>Actinomycetes</taxon>
        <taxon>Kitasatosporales</taxon>
        <taxon>Streptomycetaceae</taxon>
        <taxon>Embleya</taxon>
    </lineage>
</organism>
<dbReference type="NCBIfam" id="TIGR01356">
    <property type="entry name" value="aroA"/>
    <property type="match status" value="1"/>
</dbReference>
<dbReference type="InterPro" id="IPR036968">
    <property type="entry name" value="Enolpyruvate_Tfrase_sf"/>
</dbReference>
<evidence type="ECO:0000256" key="8">
    <source>
        <dbReference type="HAMAP-Rule" id="MF_00210"/>
    </source>
</evidence>
<dbReference type="FunFam" id="3.65.10.10:FF:000011">
    <property type="entry name" value="3-phosphoshikimate 1-carboxyvinyltransferase"/>
    <property type="match status" value="1"/>
</dbReference>
<sequence>MSALWSAPVASAPVTATVEVPGSKSVTNRALVLAALAGGPGYVRRPLRSRDTLLMAAGLRALGVVIEDRGDDWYVLPGRLAGPAVVDCGNAGTVMRFLPPVAALAAGPVRFDGDPRSYERPLDGVINALRDLGTRIDDEGEARLPMTVLGGGGVEGGVVRIDASSSSQFVSALLLSGPRFNLGVEVRHTGTSVPSMTHIAMTVDMLRAAGARVDDGEPNVWRVAPGALLGRDMVVEPDLSNAGPFLAAALVTGGSVTVRDWPEHTTQPGDRLRSIFTAMGGSCRRTPAGLTLTGGGAVHGIEADLHDVGELTPVIAAVAALADGPSRLTGVAHLRLHETDRLAALVKEINDLGGDVNEIDDGLEIRPRALHGGVFHTYDDHRLATAAAVLGLLVPGVEVENVATTAKTLPDFTGMWTRMLSARRG</sequence>
<comment type="subunit">
    <text evidence="8">Monomer.</text>
</comment>
<gene>
    <name evidence="8" type="primary">aroA</name>
    <name evidence="10" type="ORF">B4N89_09815</name>
</gene>
<reference evidence="10 11" key="1">
    <citation type="submission" date="2017-03" db="EMBL/GenBank/DDBJ databases">
        <title>Draft genome sequence of Streptomyces scabrisporus NF3, endophyte isolated from Amphipterygium adstringens.</title>
        <authorList>
            <person name="Vazquez M."/>
            <person name="Ceapa C.D."/>
            <person name="Rodriguez Luna D."/>
            <person name="Sanchez Esquivel S."/>
        </authorList>
    </citation>
    <scope>NUCLEOTIDE SEQUENCE [LARGE SCALE GENOMIC DNA]</scope>
    <source>
        <strain evidence="10 11">NF3</strain>
    </source>
</reference>
<keyword evidence="4 8" id="KW-0028">Amino-acid biosynthesis</keyword>
<dbReference type="PIRSF" id="PIRSF000505">
    <property type="entry name" value="EPSPS"/>
    <property type="match status" value="1"/>
</dbReference>
<feature type="binding site" evidence="8">
    <location>
        <position position="92"/>
    </location>
    <ligand>
        <name>phosphoenolpyruvate</name>
        <dbReference type="ChEBI" id="CHEBI:58702"/>
    </ligand>
</feature>
<comment type="similarity">
    <text evidence="2 8">Belongs to the EPSP synthase family.</text>
</comment>
<dbReference type="RefSeq" id="WP_078975509.1">
    <property type="nucleotide sequence ID" value="NZ_MWQN01000001.1"/>
</dbReference>
<dbReference type="InterPro" id="IPR013792">
    <property type="entry name" value="RNA3'P_cycl/enolpyr_Trfase_a/b"/>
</dbReference>
<dbReference type="STRING" id="159449.B4N89_09815"/>
<dbReference type="PANTHER" id="PTHR21090:SF5">
    <property type="entry name" value="PENTAFUNCTIONAL AROM POLYPEPTIDE"/>
    <property type="match status" value="1"/>
</dbReference>
<feature type="binding site" evidence="8">
    <location>
        <position position="310"/>
    </location>
    <ligand>
        <name>3-phosphoshikimate</name>
        <dbReference type="ChEBI" id="CHEBI:145989"/>
    </ligand>
</feature>
<feature type="binding site" evidence="8">
    <location>
        <position position="29"/>
    </location>
    <ligand>
        <name>3-phosphoshikimate</name>
        <dbReference type="ChEBI" id="CHEBI:145989"/>
    </ligand>
</feature>
<evidence type="ECO:0000313" key="11">
    <source>
        <dbReference type="Proteomes" id="UP000190037"/>
    </source>
</evidence>
<dbReference type="InterPro" id="IPR023193">
    <property type="entry name" value="EPSP_synthase_CS"/>
</dbReference>